<feature type="signal peptide" evidence="2">
    <location>
        <begin position="1"/>
        <end position="28"/>
    </location>
</feature>
<evidence type="ECO:0000256" key="1">
    <source>
        <dbReference type="SAM" id="MobiDB-lite"/>
    </source>
</evidence>
<keyword evidence="2" id="KW-0732">Signal</keyword>
<name>A0ABW2BEM4_9HYPH</name>
<comment type="caution">
    <text evidence="3">The sequence shown here is derived from an EMBL/GenBank/DDBJ whole genome shotgun (WGS) entry which is preliminary data.</text>
</comment>
<evidence type="ECO:0000313" key="3">
    <source>
        <dbReference type="EMBL" id="MFC6788878.1"/>
    </source>
</evidence>
<keyword evidence="4" id="KW-1185">Reference proteome</keyword>
<organism evidence="3 4">
    <name type="scientific">Methylobacterium komagatae</name>
    <dbReference type="NCBI Taxonomy" id="374425"/>
    <lineage>
        <taxon>Bacteria</taxon>
        <taxon>Pseudomonadati</taxon>
        <taxon>Pseudomonadota</taxon>
        <taxon>Alphaproteobacteria</taxon>
        <taxon>Hyphomicrobiales</taxon>
        <taxon>Methylobacteriaceae</taxon>
        <taxon>Methylobacterium</taxon>
    </lineage>
</organism>
<dbReference type="EMBL" id="JBHSWN010000001">
    <property type="protein sequence ID" value="MFC6788878.1"/>
    <property type="molecule type" value="Genomic_DNA"/>
</dbReference>
<proteinExistence type="predicted"/>
<feature type="chain" id="PRO_5045418172" evidence="2">
    <location>
        <begin position="29"/>
        <end position="278"/>
    </location>
</feature>
<reference evidence="4" key="1">
    <citation type="journal article" date="2019" name="Int. J. Syst. Evol. Microbiol.">
        <title>The Global Catalogue of Microorganisms (GCM) 10K type strain sequencing project: providing services to taxonomists for standard genome sequencing and annotation.</title>
        <authorList>
            <consortium name="The Broad Institute Genomics Platform"/>
            <consortium name="The Broad Institute Genome Sequencing Center for Infectious Disease"/>
            <person name="Wu L."/>
            <person name="Ma J."/>
        </authorList>
    </citation>
    <scope>NUCLEOTIDE SEQUENCE [LARGE SCALE GENOMIC DNA]</scope>
    <source>
        <strain evidence="4">CCUG 48316</strain>
    </source>
</reference>
<dbReference type="Proteomes" id="UP001596292">
    <property type="component" value="Unassembled WGS sequence"/>
</dbReference>
<sequence length="278" mass="29054">MRASPISLISLATALGLVLPLATLPASADPRAWVDPPKVDLSKTDPSKAAGTPSTAPKPAPTAEAPAKPAPAAAPTKAAAAAPARPSRVTKRAEVERPAPRRRQVHRSRLADTPAMGPTRAQVQAQAQPAPAGRIEAAQTLAMDYLAAVSAPGEAMVGAAPRFYGTRVRFYGRPTTLAALLDEKRGFVRRWPERRYAARAFSTQCSADGASCTVRAIVDFRASNPQRGAVSRGSSELVLEVSFAGQRPVIVAESGRVLHRAGPGQERAETLVAPAGRG</sequence>
<gene>
    <name evidence="3" type="ORF">ACFQE0_04100</name>
</gene>
<feature type="compositionally biased region" description="Basic and acidic residues" evidence="1">
    <location>
        <begin position="37"/>
        <end position="46"/>
    </location>
</feature>
<accession>A0ABW2BEM4</accession>
<feature type="compositionally biased region" description="Low complexity" evidence="1">
    <location>
        <begin position="121"/>
        <end position="131"/>
    </location>
</feature>
<evidence type="ECO:0000256" key="2">
    <source>
        <dbReference type="SAM" id="SignalP"/>
    </source>
</evidence>
<dbReference type="RefSeq" id="WP_378967321.1">
    <property type="nucleotide sequence ID" value="NZ_JBHSWN010000001.1"/>
</dbReference>
<protein>
    <submittedName>
        <fullName evidence="3">Uncharacterized protein</fullName>
    </submittedName>
</protein>
<feature type="region of interest" description="Disordered" evidence="1">
    <location>
        <begin position="26"/>
        <end position="131"/>
    </location>
</feature>
<feature type="compositionally biased region" description="Low complexity" evidence="1">
    <location>
        <begin position="48"/>
        <end position="84"/>
    </location>
</feature>
<evidence type="ECO:0000313" key="4">
    <source>
        <dbReference type="Proteomes" id="UP001596292"/>
    </source>
</evidence>